<dbReference type="CDD" id="cd17324">
    <property type="entry name" value="MFS_NepI_like"/>
    <property type="match status" value="1"/>
</dbReference>
<evidence type="ECO:0000259" key="7">
    <source>
        <dbReference type="PROSITE" id="PS50850"/>
    </source>
</evidence>
<keyword evidence="9" id="KW-1185">Reference proteome</keyword>
<feature type="transmembrane region" description="Helical" evidence="6">
    <location>
        <begin position="344"/>
        <end position="364"/>
    </location>
</feature>
<evidence type="ECO:0000313" key="9">
    <source>
        <dbReference type="Proteomes" id="UP000664164"/>
    </source>
</evidence>
<dbReference type="PANTHER" id="PTHR43124:SF3">
    <property type="entry name" value="CHLORAMPHENICOL EFFLUX PUMP RV0191"/>
    <property type="match status" value="1"/>
</dbReference>
<accession>A0A939HIA0</accession>
<evidence type="ECO:0000256" key="6">
    <source>
        <dbReference type="SAM" id="Phobius"/>
    </source>
</evidence>
<evidence type="ECO:0000256" key="2">
    <source>
        <dbReference type="ARBA" id="ARBA00022475"/>
    </source>
</evidence>
<protein>
    <submittedName>
        <fullName evidence="8">MFS transporter</fullName>
    </submittedName>
</protein>
<feature type="transmembrane region" description="Helical" evidence="6">
    <location>
        <begin position="226"/>
        <end position="250"/>
    </location>
</feature>
<organism evidence="8 9">
    <name type="scientific">Arthrobacter cavernae</name>
    <dbReference type="NCBI Taxonomy" id="2817681"/>
    <lineage>
        <taxon>Bacteria</taxon>
        <taxon>Bacillati</taxon>
        <taxon>Actinomycetota</taxon>
        <taxon>Actinomycetes</taxon>
        <taxon>Micrococcales</taxon>
        <taxon>Micrococcaceae</taxon>
        <taxon>Arthrobacter</taxon>
    </lineage>
</organism>
<dbReference type="GO" id="GO:0022857">
    <property type="term" value="F:transmembrane transporter activity"/>
    <property type="evidence" value="ECO:0007669"/>
    <property type="project" value="InterPro"/>
</dbReference>
<evidence type="ECO:0000256" key="5">
    <source>
        <dbReference type="ARBA" id="ARBA00023136"/>
    </source>
</evidence>
<dbReference type="Gene3D" id="1.20.1250.20">
    <property type="entry name" value="MFS general substrate transporter like domains"/>
    <property type="match status" value="1"/>
</dbReference>
<dbReference type="AlphaFoldDB" id="A0A939HIA0"/>
<reference evidence="8" key="1">
    <citation type="submission" date="2021-03" db="EMBL/GenBank/DDBJ databases">
        <title>A new species, PO-11, isolated from a karst cave deposit.</title>
        <authorList>
            <person name="Zhaoxiaoyong W."/>
        </authorList>
    </citation>
    <scope>NUCLEOTIDE SEQUENCE</scope>
    <source>
        <strain evidence="8">PO-11</strain>
    </source>
</reference>
<feature type="transmembrane region" description="Helical" evidence="6">
    <location>
        <begin position="257"/>
        <end position="274"/>
    </location>
</feature>
<feature type="transmembrane region" description="Helical" evidence="6">
    <location>
        <begin position="88"/>
        <end position="109"/>
    </location>
</feature>
<dbReference type="InterPro" id="IPR036259">
    <property type="entry name" value="MFS_trans_sf"/>
</dbReference>
<dbReference type="GO" id="GO:0005886">
    <property type="term" value="C:plasma membrane"/>
    <property type="evidence" value="ECO:0007669"/>
    <property type="project" value="UniProtKB-SubCell"/>
</dbReference>
<dbReference type="Pfam" id="PF07690">
    <property type="entry name" value="MFS_1"/>
    <property type="match status" value="1"/>
</dbReference>
<feature type="transmembrane region" description="Helical" evidence="6">
    <location>
        <begin position="62"/>
        <end position="82"/>
    </location>
</feature>
<comment type="caution">
    <text evidence="8">The sequence shown here is derived from an EMBL/GenBank/DDBJ whole genome shotgun (WGS) entry which is preliminary data.</text>
</comment>
<dbReference type="SUPFAM" id="SSF103473">
    <property type="entry name" value="MFS general substrate transporter"/>
    <property type="match status" value="1"/>
</dbReference>
<dbReference type="InterPro" id="IPR011701">
    <property type="entry name" value="MFS"/>
</dbReference>
<dbReference type="InterPro" id="IPR020846">
    <property type="entry name" value="MFS_dom"/>
</dbReference>
<feature type="transmembrane region" description="Helical" evidence="6">
    <location>
        <begin position="121"/>
        <end position="143"/>
    </location>
</feature>
<dbReference type="Proteomes" id="UP000664164">
    <property type="component" value="Unassembled WGS sequence"/>
</dbReference>
<dbReference type="InterPro" id="IPR050189">
    <property type="entry name" value="MFS_Efflux_Transporters"/>
</dbReference>
<keyword evidence="5 6" id="KW-0472">Membrane</keyword>
<feature type="domain" description="Major facilitator superfamily (MFS) profile" evidence="7">
    <location>
        <begin position="1"/>
        <end position="366"/>
    </location>
</feature>
<name>A0A939HIA0_9MICC</name>
<feature type="transmembrane region" description="Helical" evidence="6">
    <location>
        <begin position="319"/>
        <end position="338"/>
    </location>
</feature>
<comment type="subcellular location">
    <subcellularLocation>
        <location evidence="1">Cell membrane</location>
        <topology evidence="1">Multi-pass membrane protein</topology>
    </subcellularLocation>
</comment>
<proteinExistence type="predicted"/>
<evidence type="ECO:0000256" key="3">
    <source>
        <dbReference type="ARBA" id="ARBA00022692"/>
    </source>
</evidence>
<dbReference type="PANTHER" id="PTHR43124">
    <property type="entry name" value="PURINE EFFLUX PUMP PBUE"/>
    <property type="match status" value="1"/>
</dbReference>
<evidence type="ECO:0000313" key="8">
    <source>
        <dbReference type="EMBL" id="MBO1268990.1"/>
    </source>
</evidence>
<evidence type="ECO:0000256" key="4">
    <source>
        <dbReference type="ARBA" id="ARBA00022989"/>
    </source>
</evidence>
<gene>
    <name evidence="8" type="ORF">J1902_13610</name>
</gene>
<dbReference type="PROSITE" id="PS50850">
    <property type="entry name" value="MFS"/>
    <property type="match status" value="1"/>
</dbReference>
<feature type="transmembrane region" description="Helical" evidence="6">
    <location>
        <begin position="280"/>
        <end position="298"/>
    </location>
</feature>
<feature type="transmembrane region" description="Helical" evidence="6">
    <location>
        <begin position="149"/>
        <end position="172"/>
    </location>
</feature>
<feature type="transmembrane region" description="Helical" evidence="6">
    <location>
        <begin position="36"/>
        <end position="55"/>
    </location>
</feature>
<keyword evidence="4 6" id="KW-1133">Transmembrane helix</keyword>
<sequence length="371" mass="37659">MALMGFLLIATETMPAGLLPQIGAGLNITEGTAGQFVSAYALGTVIAAMPAIAMTRGMRRKPVFLVGILGFLAANLITAFSTDIVLSLGARLLAGAFSGLLWGMLAGYARRITAPEHAGRALSVASLGTPLGLAVGTPFGSWLGTTFDWRWSFGVLSILTVVTVLLAVFLVPDAPGQRAATRVPLVRVFAIPGVAVVLAVIVGWMLGHNILYTYIGSYLRTASLQLSVDVALVAFGAAAIAGIAITGAVIDKGLRRLVLLSIGSFIAAGMVFIVGHASVVAVIAAIVLWGMAFGGVAAQLQTAIGAASGENADVANSMLGVAFNLAIFAAGVAGAVVISNFDGLVLPVVMAGLAAVALFIAVAGRRTAFPT</sequence>
<dbReference type="EMBL" id="JAFNLL010000033">
    <property type="protein sequence ID" value="MBO1268990.1"/>
    <property type="molecule type" value="Genomic_DNA"/>
</dbReference>
<evidence type="ECO:0000256" key="1">
    <source>
        <dbReference type="ARBA" id="ARBA00004651"/>
    </source>
</evidence>
<feature type="transmembrane region" description="Helical" evidence="6">
    <location>
        <begin position="184"/>
        <end position="206"/>
    </location>
</feature>
<keyword evidence="3 6" id="KW-0812">Transmembrane</keyword>
<keyword evidence="2" id="KW-1003">Cell membrane</keyword>